<dbReference type="Gene3D" id="2.60.260.20">
    <property type="entry name" value="Urease metallochaperone UreE, N-terminal domain"/>
    <property type="match status" value="2"/>
</dbReference>
<evidence type="ECO:0000313" key="5">
    <source>
        <dbReference type="Proteomes" id="UP000834106"/>
    </source>
</evidence>
<dbReference type="InterPro" id="IPR011009">
    <property type="entry name" value="Kinase-like_dom_sf"/>
</dbReference>
<protein>
    <recommendedName>
        <fullName evidence="3">Chaperone DnaJ C-terminal domain-containing protein</fullName>
    </recommendedName>
</protein>
<feature type="compositionally biased region" description="Low complexity" evidence="2">
    <location>
        <begin position="162"/>
        <end position="177"/>
    </location>
</feature>
<dbReference type="GO" id="GO:0051087">
    <property type="term" value="F:protein-folding chaperone binding"/>
    <property type="evidence" value="ECO:0007669"/>
    <property type="project" value="TreeGrafter"/>
</dbReference>
<sequence length="424" mass="47413">MQVVSRGTDEHGSDSWISWSWFCHFGLAMLNRLLHMVGWLEKRHKNGSIWFKREDLDRAINIFSAKNVIGKGQFGVVYKGKLSTMIAVKKIIDSDFLGDTDFIREVEIISTLNPTNKDEAESKFRSINEAYRELSLKKREEANAGSQNKTKKKKSDDEELHISSPTLLSRTTSRISPMPSPRDLSYNTSTSMDFYASLPKSPTGASNLSAPTTPKEANSLSKMASQRTAMPIIFSQSTARRKPQPIEKKLKCTLEELCIGCVKKIKITRKVISNTGLILEEEEEILMIKVKPGWKNGTKVTFEGKGDERPGTLPADIIFVIDEKEHPLFKREGDDLELGVEVPLVQALTGCTISVPLLGGGDTTLSIDDIIYPGYEKLIPGQGMPKSKEDGRRGDLCLKFLVELPTELSDEQRIEVVSILQECF</sequence>
<dbReference type="Proteomes" id="UP000834106">
    <property type="component" value="Chromosome 10"/>
</dbReference>
<dbReference type="GO" id="GO:0006457">
    <property type="term" value="P:protein folding"/>
    <property type="evidence" value="ECO:0007669"/>
    <property type="project" value="InterPro"/>
</dbReference>
<keyword evidence="1" id="KW-0143">Chaperone</keyword>
<dbReference type="GO" id="GO:0005829">
    <property type="term" value="C:cytosol"/>
    <property type="evidence" value="ECO:0007669"/>
    <property type="project" value="TreeGrafter"/>
</dbReference>
<dbReference type="Pfam" id="PF01556">
    <property type="entry name" value="DnaJ_C"/>
    <property type="match status" value="1"/>
</dbReference>
<dbReference type="InterPro" id="IPR008971">
    <property type="entry name" value="HSP40/DnaJ_pept-bd"/>
</dbReference>
<dbReference type="PANTHER" id="PTHR24078">
    <property type="entry name" value="DNAJ HOMOLOG SUBFAMILY C MEMBER"/>
    <property type="match status" value="1"/>
</dbReference>
<keyword evidence="5" id="KW-1185">Reference proteome</keyword>
<dbReference type="CDD" id="cd10747">
    <property type="entry name" value="DnaJ_C"/>
    <property type="match status" value="1"/>
</dbReference>
<evidence type="ECO:0000259" key="3">
    <source>
        <dbReference type="Pfam" id="PF01556"/>
    </source>
</evidence>
<name>A0AAD2DY67_9LAMI</name>
<dbReference type="PANTHER" id="PTHR24078:SF522">
    <property type="entry name" value="DNAJ CHAPERONE C-TERMINAL DOMAIN-CONTAINING PROTEIN"/>
    <property type="match status" value="1"/>
</dbReference>
<dbReference type="EMBL" id="OU503045">
    <property type="protein sequence ID" value="CAI9770124.1"/>
    <property type="molecule type" value="Genomic_DNA"/>
</dbReference>
<evidence type="ECO:0000313" key="4">
    <source>
        <dbReference type="EMBL" id="CAI9770124.1"/>
    </source>
</evidence>
<dbReference type="SUPFAM" id="SSF56112">
    <property type="entry name" value="Protein kinase-like (PK-like)"/>
    <property type="match status" value="1"/>
</dbReference>
<evidence type="ECO:0000256" key="1">
    <source>
        <dbReference type="ARBA" id="ARBA00023186"/>
    </source>
</evidence>
<dbReference type="InterPro" id="IPR002939">
    <property type="entry name" value="DnaJ_C"/>
</dbReference>
<dbReference type="Gene3D" id="3.30.200.20">
    <property type="entry name" value="Phosphorylase Kinase, domain 1"/>
    <property type="match status" value="1"/>
</dbReference>
<gene>
    <name evidence="4" type="ORF">FPE_LOCUS17757</name>
</gene>
<dbReference type="FunFam" id="2.60.260.20:FF:000002">
    <property type="entry name" value="Dnaj homolog subfamily b member"/>
    <property type="match status" value="1"/>
</dbReference>
<dbReference type="SUPFAM" id="SSF49493">
    <property type="entry name" value="HSP40/DnaJ peptide-binding domain"/>
    <property type="match status" value="2"/>
</dbReference>
<evidence type="ECO:0000256" key="2">
    <source>
        <dbReference type="SAM" id="MobiDB-lite"/>
    </source>
</evidence>
<reference evidence="4" key="1">
    <citation type="submission" date="2023-05" db="EMBL/GenBank/DDBJ databases">
        <authorList>
            <person name="Huff M."/>
        </authorList>
    </citation>
    <scope>NUCLEOTIDE SEQUENCE</scope>
</reference>
<feature type="domain" description="Chaperone DnaJ C-terminal" evidence="3">
    <location>
        <begin position="246"/>
        <end position="405"/>
    </location>
</feature>
<feature type="region of interest" description="Disordered" evidence="2">
    <location>
        <begin position="138"/>
        <end position="186"/>
    </location>
</feature>
<dbReference type="InterPro" id="IPR051339">
    <property type="entry name" value="DnaJ_subfamily_B"/>
</dbReference>
<dbReference type="FunFam" id="2.60.260.20:FF:000006">
    <property type="entry name" value="DnaJ subfamily B member 13"/>
    <property type="match status" value="1"/>
</dbReference>
<dbReference type="GO" id="GO:0051082">
    <property type="term" value="F:unfolded protein binding"/>
    <property type="evidence" value="ECO:0007669"/>
    <property type="project" value="InterPro"/>
</dbReference>
<proteinExistence type="predicted"/>
<organism evidence="4 5">
    <name type="scientific">Fraxinus pennsylvanica</name>
    <dbReference type="NCBI Taxonomy" id="56036"/>
    <lineage>
        <taxon>Eukaryota</taxon>
        <taxon>Viridiplantae</taxon>
        <taxon>Streptophyta</taxon>
        <taxon>Embryophyta</taxon>
        <taxon>Tracheophyta</taxon>
        <taxon>Spermatophyta</taxon>
        <taxon>Magnoliopsida</taxon>
        <taxon>eudicotyledons</taxon>
        <taxon>Gunneridae</taxon>
        <taxon>Pentapetalae</taxon>
        <taxon>asterids</taxon>
        <taxon>lamiids</taxon>
        <taxon>Lamiales</taxon>
        <taxon>Oleaceae</taxon>
        <taxon>Oleeae</taxon>
        <taxon>Fraxinus</taxon>
    </lineage>
</organism>
<accession>A0AAD2DY67</accession>
<dbReference type="AlphaFoldDB" id="A0AAD2DY67"/>